<reference evidence="10 11" key="1">
    <citation type="submission" date="2019-08" db="EMBL/GenBank/DDBJ databases">
        <title>Bacterial whole genome sequence for Glaciihabitans sp. CHu50b-6-2.</title>
        <authorList>
            <person name="Jin L."/>
        </authorList>
    </citation>
    <scope>NUCLEOTIDE SEQUENCE [LARGE SCALE GENOMIC DNA]</scope>
    <source>
        <strain evidence="10 11">CHu50b-6-2</strain>
    </source>
</reference>
<dbReference type="EC" id="5.3.1.8" evidence="3"/>
<feature type="binding site" evidence="8">
    <location>
        <position position="126"/>
    </location>
    <ligand>
        <name>Zn(2+)</name>
        <dbReference type="ChEBI" id="CHEBI:29105"/>
    </ligand>
</feature>
<dbReference type="PIRSF" id="PIRSF001480">
    <property type="entry name" value="Mannose-6-phosphate_isomerase"/>
    <property type="match status" value="1"/>
</dbReference>
<dbReference type="Pfam" id="PF20511">
    <property type="entry name" value="PMI_typeI_cat"/>
    <property type="match status" value="1"/>
</dbReference>
<dbReference type="AlphaFoldDB" id="A0A5C8UPG4"/>
<dbReference type="RefSeq" id="WP_147783827.1">
    <property type="nucleotide sequence ID" value="NZ_VRMG01000008.1"/>
</dbReference>
<dbReference type="GO" id="GO:0005829">
    <property type="term" value="C:cytosol"/>
    <property type="evidence" value="ECO:0007669"/>
    <property type="project" value="TreeGrafter"/>
</dbReference>
<dbReference type="Gene3D" id="1.10.441.10">
    <property type="entry name" value="Phosphomannose Isomerase, domain 2"/>
    <property type="match status" value="1"/>
</dbReference>
<evidence type="ECO:0000256" key="6">
    <source>
        <dbReference type="ARBA" id="ARBA00023235"/>
    </source>
</evidence>
<proteinExistence type="inferred from homology"/>
<evidence type="ECO:0000256" key="7">
    <source>
        <dbReference type="PIRSR" id="PIRSR001480-1"/>
    </source>
</evidence>
<accession>A0A5C8UPG4</accession>
<evidence type="ECO:0000256" key="5">
    <source>
        <dbReference type="ARBA" id="ARBA00022833"/>
    </source>
</evidence>
<gene>
    <name evidence="10" type="primary">manA</name>
    <name evidence="10" type="ORF">FVP33_11605</name>
</gene>
<feature type="binding site" evidence="8">
    <location>
        <position position="247"/>
    </location>
    <ligand>
        <name>Zn(2+)</name>
        <dbReference type="ChEBI" id="CHEBI:29105"/>
    </ligand>
</feature>
<evidence type="ECO:0000256" key="8">
    <source>
        <dbReference type="PIRSR" id="PIRSR001480-2"/>
    </source>
</evidence>
<evidence type="ECO:0000256" key="4">
    <source>
        <dbReference type="ARBA" id="ARBA00022723"/>
    </source>
</evidence>
<dbReference type="CDD" id="cd07011">
    <property type="entry name" value="cupin_PMI_type_I_N"/>
    <property type="match status" value="1"/>
</dbReference>
<dbReference type="Proteomes" id="UP000321379">
    <property type="component" value="Unassembled WGS sequence"/>
</dbReference>
<dbReference type="PANTHER" id="PTHR10309">
    <property type="entry name" value="MANNOSE-6-PHOSPHATE ISOMERASE"/>
    <property type="match status" value="1"/>
</dbReference>
<comment type="cofactor">
    <cofactor evidence="8">
        <name>Zn(2+)</name>
        <dbReference type="ChEBI" id="CHEBI:29105"/>
    </cofactor>
    <text evidence="8">Binds 1 zinc ion per subunit.</text>
</comment>
<feature type="domain" description="Phosphomannose isomerase type I catalytic" evidence="9">
    <location>
        <begin position="8"/>
        <end position="143"/>
    </location>
</feature>
<evidence type="ECO:0000313" key="11">
    <source>
        <dbReference type="Proteomes" id="UP000321379"/>
    </source>
</evidence>
<dbReference type="SUPFAM" id="SSF51182">
    <property type="entry name" value="RmlC-like cupins"/>
    <property type="match status" value="1"/>
</dbReference>
<name>A0A5C8UPG4_9MICO</name>
<evidence type="ECO:0000256" key="1">
    <source>
        <dbReference type="ARBA" id="ARBA00000757"/>
    </source>
</evidence>
<dbReference type="InterPro" id="IPR046457">
    <property type="entry name" value="PMI_typeI_cat"/>
</dbReference>
<dbReference type="GO" id="GO:0009298">
    <property type="term" value="P:GDP-mannose biosynthetic process"/>
    <property type="evidence" value="ECO:0007669"/>
    <property type="project" value="InterPro"/>
</dbReference>
<dbReference type="PRINTS" id="PR00714">
    <property type="entry name" value="MAN6PISMRASE"/>
</dbReference>
<keyword evidence="6 10" id="KW-0413">Isomerase</keyword>
<dbReference type="Gene3D" id="2.60.120.10">
    <property type="entry name" value="Jelly Rolls"/>
    <property type="match status" value="2"/>
</dbReference>
<evidence type="ECO:0000256" key="3">
    <source>
        <dbReference type="ARBA" id="ARBA00011956"/>
    </source>
</evidence>
<keyword evidence="11" id="KW-1185">Reference proteome</keyword>
<keyword evidence="4 8" id="KW-0479">Metal-binding</keyword>
<feature type="binding site" evidence="8">
    <location>
        <position position="93"/>
    </location>
    <ligand>
        <name>Zn(2+)</name>
        <dbReference type="ChEBI" id="CHEBI:29105"/>
    </ligand>
</feature>
<comment type="caution">
    <text evidence="10">The sequence shown here is derived from an EMBL/GenBank/DDBJ whole genome shotgun (WGS) entry which is preliminary data.</text>
</comment>
<sequence>MQIVTGFQKRYDWGSHHAIQEFLAEGDQSVPLAEVWYGAHPAGPSTLPDGTRLGEAIAGSPQEVLGPNHRRRFGDRLPFLMKLLAPGRAVSIQVHPNGVRARQRFRNNGDRAQSASTFVDPYHKPEMVLAIGEFDGLVGLRPLQEARELLARLDEPLLASAEVALRNTDPDAGLRAAFASLARVNAHDVETIAGRMAGRVAEHEAFDTFRQLIAQYPGDAGALVSLLLTRVHLRDGEAVFVDSGVPHAYLSGLAVEIMASSDNVFRAGLTSKAVDVPEVLANLITHPAEILRGRGTSVIFAPKVEEFQLMSHLGGVSFSESRGPQLVLALSAGVSIGTAKQTITLLKGQCALMTNADGPFTVRGDRAVIASTGVERNNNDPGGQNG</sequence>
<dbReference type="PANTHER" id="PTHR10309:SF0">
    <property type="entry name" value="MANNOSE-6-PHOSPHATE ISOMERASE"/>
    <property type="match status" value="1"/>
</dbReference>
<evidence type="ECO:0000259" key="9">
    <source>
        <dbReference type="Pfam" id="PF20511"/>
    </source>
</evidence>
<dbReference type="NCBIfam" id="TIGR00218">
    <property type="entry name" value="manA"/>
    <property type="match status" value="1"/>
</dbReference>
<dbReference type="EMBL" id="VRMG01000008">
    <property type="protein sequence ID" value="TXN29784.1"/>
    <property type="molecule type" value="Genomic_DNA"/>
</dbReference>
<comment type="catalytic activity">
    <reaction evidence="1">
        <text>D-mannose 6-phosphate = D-fructose 6-phosphate</text>
        <dbReference type="Rhea" id="RHEA:12356"/>
        <dbReference type="ChEBI" id="CHEBI:58735"/>
        <dbReference type="ChEBI" id="CHEBI:61527"/>
        <dbReference type="EC" id="5.3.1.8"/>
    </reaction>
</comment>
<dbReference type="InterPro" id="IPR014710">
    <property type="entry name" value="RmlC-like_jellyroll"/>
</dbReference>
<feature type="binding site" evidence="8">
    <location>
        <position position="95"/>
    </location>
    <ligand>
        <name>Zn(2+)</name>
        <dbReference type="ChEBI" id="CHEBI:29105"/>
    </ligand>
</feature>
<organism evidence="10 11">
    <name type="scientific">Lacisediminihabitans profunda</name>
    <dbReference type="NCBI Taxonomy" id="2594790"/>
    <lineage>
        <taxon>Bacteria</taxon>
        <taxon>Bacillati</taxon>
        <taxon>Actinomycetota</taxon>
        <taxon>Actinomycetes</taxon>
        <taxon>Micrococcales</taxon>
        <taxon>Microbacteriaceae</taxon>
        <taxon>Lacisediminihabitans</taxon>
    </lineage>
</organism>
<dbReference type="InterPro" id="IPR011051">
    <property type="entry name" value="RmlC_Cupin_sf"/>
</dbReference>
<dbReference type="InterPro" id="IPR016305">
    <property type="entry name" value="Mannose-6-P_Isomerase"/>
</dbReference>
<comment type="similarity">
    <text evidence="2">Belongs to the mannose-6-phosphate isomerase type 1 family.</text>
</comment>
<dbReference type="GO" id="GO:0005975">
    <property type="term" value="P:carbohydrate metabolic process"/>
    <property type="evidence" value="ECO:0007669"/>
    <property type="project" value="InterPro"/>
</dbReference>
<protein>
    <recommendedName>
        <fullName evidence="3">mannose-6-phosphate isomerase</fullName>
        <ecNumber evidence="3">5.3.1.8</ecNumber>
    </recommendedName>
</protein>
<dbReference type="GO" id="GO:0008270">
    <property type="term" value="F:zinc ion binding"/>
    <property type="evidence" value="ECO:0007669"/>
    <property type="project" value="InterPro"/>
</dbReference>
<feature type="active site" evidence="7">
    <location>
        <position position="266"/>
    </location>
</feature>
<evidence type="ECO:0000313" key="10">
    <source>
        <dbReference type="EMBL" id="TXN29784.1"/>
    </source>
</evidence>
<evidence type="ECO:0000256" key="2">
    <source>
        <dbReference type="ARBA" id="ARBA00010772"/>
    </source>
</evidence>
<dbReference type="InterPro" id="IPR001250">
    <property type="entry name" value="Man6P_Isoase-1"/>
</dbReference>
<keyword evidence="5 8" id="KW-0862">Zinc</keyword>
<dbReference type="GO" id="GO:0004476">
    <property type="term" value="F:mannose-6-phosphate isomerase activity"/>
    <property type="evidence" value="ECO:0007669"/>
    <property type="project" value="UniProtKB-EC"/>
</dbReference>